<dbReference type="AlphaFoldDB" id="A0A521D4P7"/>
<dbReference type="SUPFAM" id="SSF56935">
    <property type="entry name" value="Porins"/>
    <property type="match status" value="1"/>
</dbReference>
<proteinExistence type="predicted"/>
<reference evidence="1 2" key="1">
    <citation type="submission" date="2017-05" db="EMBL/GenBank/DDBJ databases">
        <authorList>
            <person name="Varghese N."/>
            <person name="Submissions S."/>
        </authorList>
    </citation>
    <scope>NUCLEOTIDE SEQUENCE [LARGE SCALE GENOMIC DNA]</scope>
    <source>
        <strain evidence="1 2">DSM 27040</strain>
    </source>
</reference>
<evidence type="ECO:0008006" key="3">
    <source>
        <dbReference type="Google" id="ProtNLM"/>
    </source>
</evidence>
<organism evidence="1 2">
    <name type="scientific">Saccharicrinis carchari</name>
    <dbReference type="NCBI Taxonomy" id="1168039"/>
    <lineage>
        <taxon>Bacteria</taxon>
        <taxon>Pseudomonadati</taxon>
        <taxon>Bacteroidota</taxon>
        <taxon>Bacteroidia</taxon>
        <taxon>Marinilabiliales</taxon>
        <taxon>Marinilabiliaceae</taxon>
        <taxon>Saccharicrinis</taxon>
    </lineage>
</organism>
<dbReference type="Gene3D" id="2.40.160.60">
    <property type="entry name" value="Outer membrane protein transport protein (OMPP1/FadL/TodX)"/>
    <property type="match status" value="1"/>
</dbReference>
<dbReference type="EMBL" id="FXTB01000004">
    <property type="protein sequence ID" value="SMO66654.1"/>
    <property type="molecule type" value="Genomic_DNA"/>
</dbReference>
<evidence type="ECO:0000313" key="2">
    <source>
        <dbReference type="Proteomes" id="UP000319040"/>
    </source>
</evidence>
<dbReference type="RefSeq" id="WP_142533364.1">
    <property type="nucleotide sequence ID" value="NZ_FXTB01000004.1"/>
</dbReference>
<dbReference type="Proteomes" id="UP000319040">
    <property type="component" value="Unassembled WGS sequence"/>
</dbReference>
<name>A0A521D4P7_SACCC</name>
<dbReference type="OrthoDB" id="1491239at2"/>
<evidence type="ECO:0000313" key="1">
    <source>
        <dbReference type="EMBL" id="SMO66654.1"/>
    </source>
</evidence>
<protein>
    <recommendedName>
        <fullName evidence="3">Long-chain fatty acid transport protein</fullName>
    </recommendedName>
</protein>
<sequence length="443" mass="48914">MLKINKLVLVVLAFLTITPILHLSAQQRTYSPLSRFGLGESQNIAYGSNGGMATTGIGIRSSYGINALNIASLTALDSLSFYFDGGVSYFWQSQETGSGNIDNSDMLFDYIAVAFSVSPNVSYTVGFKPVSGTGYKFLTTKSLADGSKAFSEISGNGNLTEAYFGVAVQPIDNFSVGANLSYLFGNLRNISRANYGGSTNALNHGVYNEVRLSTMLYDFGAQYTYKLDDVKSVTLGLTYRPKIGLSGSETDLLARGVQFGDDNNLFDPTRAIDTLRSSNRDFNNNEIEYASSIGVGLSYKVEDKLQLGLDYKTDRWGDAAHFNPSFEYTNTQNYSIGAEFIPNDRSASSYLNRVRYRAGAYYHTNNIAGYLDSKNEWTKSDLYNYGITFGLGLPLKRSKTSINLSVEVGKRNADGHSNDKQSYGKLKASFSLHEFWFRKRQFD</sequence>
<keyword evidence="2" id="KW-1185">Reference proteome</keyword>
<gene>
    <name evidence="1" type="ORF">SAMN06265379_104217</name>
</gene>
<accession>A0A521D4P7</accession>